<dbReference type="Gene3D" id="3.40.390.10">
    <property type="entry name" value="Collagenase (Catalytic Domain)"/>
    <property type="match status" value="1"/>
</dbReference>
<dbReference type="Proteomes" id="UP000001449">
    <property type="component" value="Chromosome 5"/>
</dbReference>
<evidence type="ECO:0000313" key="3">
    <source>
        <dbReference type="Proteomes" id="UP000001449"/>
    </source>
</evidence>
<accession>B8C2C2</accession>
<dbReference type="PaxDb" id="35128-Thaps5232"/>
<sequence>MSRKGTSKYQQQSTDDDKEPPIPPQHHWESYQSFITHHRQLLTATSPDWFSLSPEEQFHRQCIACPLTNEIVREMNTYWLQAGIQFQLSNVGNESDGILENNLDNLIPQNVRRETRQFIINGLTRGPDGRMQNREKRQRVYTNTLLRPLNFHNDTQTYDVYFFDLIGSGSQGVCISRSLNAVIMGERSTKGYDVPTKRPHSCIAKTMAHELGHALGLGHPEGMRFRDGTDQCEKRGERRNLMCGGTDKQGGGGAYLEPWQVCLTREEATKFLEGCRRSYNASQQK</sequence>
<protein>
    <submittedName>
        <fullName evidence="2">Uncharacterized protein</fullName>
    </submittedName>
</protein>
<dbReference type="SUPFAM" id="SSF55486">
    <property type="entry name" value="Metalloproteases ('zincins'), catalytic domain"/>
    <property type="match status" value="2"/>
</dbReference>
<dbReference type="KEGG" id="tps:THAPSDRAFT_5232"/>
<gene>
    <name evidence="2" type="ORF">THAPSDRAFT_5232</name>
</gene>
<reference evidence="2 3" key="2">
    <citation type="journal article" date="2008" name="Nature">
        <title>The Phaeodactylum genome reveals the evolutionary history of diatom genomes.</title>
        <authorList>
            <person name="Bowler C."/>
            <person name="Allen A.E."/>
            <person name="Badger J.H."/>
            <person name="Grimwood J."/>
            <person name="Jabbari K."/>
            <person name="Kuo A."/>
            <person name="Maheswari U."/>
            <person name="Martens C."/>
            <person name="Maumus F."/>
            <person name="Otillar R.P."/>
            <person name="Rayko E."/>
            <person name="Salamov A."/>
            <person name="Vandepoele K."/>
            <person name="Beszteri B."/>
            <person name="Gruber A."/>
            <person name="Heijde M."/>
            <person name="Katinka M."/>
            <person name="Mock T."/>
            <person name="Valentin K."/>
            <person name="Verret F."/>
            <person name="Berges J.A."/>
            <person name="Brownlee C."/>
            <person name="Cadoret J.P."/>
            <person name="Chiovitti A."/>
            <person name="Choi C.J."/>
            <person name="Coesel S."/>
            <person name="De Martino A."/>
            <person name="Detter J.C."/>
            <person name="Durkin C."/>
            <person name="Falciatore A."/>
            <person name="Fournet J."/>
            <person name="Haruta M."/>
            <person name="Huysman M.J."/>
            <person name="Jenkins B.D."/>
            <person name="Jiroutova K."/>
            <person name="Jorgensen R.E."/>
            <person name="Joubert Y."/>
            <person name="Kaplan A."/>
            <person name="Kroger N."/>
            <person name="Kroth P.G."/>
            <person name="La Roche J."/>
            <person name="Lindquist E."/>
            <person name="Lommer M."/>
            <person name="Martin-Jezequel V."/>
            <person name="Lopez P.J."/>
            <person name="Lucas S."/>
            <person name="Mangogna M."/>
            <person name="McGinnis K."/>
            <person name="Medlin L.K."/>
            <person name="Montsant A."/>
            <person name="Oudot-Le Secq M.P."/>
            <person name="Napoli C."/>
            <person name="Obornik M."/>
            <person name="Parker M.S."/>
            <person name="Petit J.L."/>
            <person name="Porcel B.M."/>
            <person name="Poulsen N."/>
            <person name="Robison M."/>
            <person name="Rychlewski L."/>
            <person name="Rynearson T.A."/>
            <person name="Schmutz J."/>
            <person name="Shapiro H."/>
            <person name="Siaut M."/>
            <person name="Stanley M."/>
            <person name="Sussman M.R."/>
            <person name="Taylor A.R."/>
            <person name="Vardi A."/>
            <person name="von Dassow P."/>
            <person name="Vyverman W."/>
            <person name="Willis A."/>
            <person name="Wyrwicz L.S."/>
            <person name="Rokhsar D.S."/>
            <person name="Weissenbach J."/>
            <person name="Armbrust E.V."/>
            <person name="Green B.R."/>
            <person name="Van de Peer Y."/>
            <person name="Grigoriev I.V."/>
        </authorList>
    </citation>
    <scope>NUCLEOTIDE SEQUENCE [LARGE SCALE GENOMIC DNA]</scope>
    <source>
        <strain evidence="2 3">CCMP1335</strain>
    </source>
</reference>
<keyword evidence="3" id="KW-1185">Reference proteome</keyword>
<evidence type="ECO:0000313" key="2">
    <source>
        <dbReference type="EMBL" id="EED92359.1"/>
    </source>
</evidence>
<dbReference type="AlphaFoldDB" id="B8C2C2"/>
<dbReference type="GeneID" id="7446413"/>
<feature type="region of interest" description="Disordered" evidence="1">
    <location>
        <begin position="1"/>
        <end position="27"/>
    </location>
</feature>
<proteinExistence type="predicted"/>
<dbReference type="HOGENOM" id="CLU_978222_0_0_1"/>
<dbReference type="EMBL" id="CM000642">
    <property type="protein sequence ID" value="EED92359.1"/>
    <property type="molecule type" value="Genomic_DNA"/>
</dbReference>
<dbReference type="InParanoid" id="B8C2C2"/>
<dbReference type="GO" id="GO:0008237">
    <property type="term" value="F:metallopeptidase activity"/>
    <property type="evidence" value="ECO:0007669"/>
    <property type="project" value="InterPro"/>
</dbReference>
<dbReference type="InterPro" id="IPR024079">
    <property type="entry name" value="MetalloPept_cat_dom_sf"/>
</dbReference>
<reference evidence="2 3" key="1">
    <citation type="journal article" date="2004" name="Science">
        <title>The genome of the diatom Thalassiosira pseudonana: ecology, evolution, and metabolism.</title>
        <authorList>
            <person name="Armbrust E.V."/>
            <person name="Berges J.A."/>
            <person name="Bowler C."/>
            <person name="Green B.R."/>
            <person name="Martinez D."/>
            <person name="Putnam N.H."/>
            <person name="Zhou S."/>
            <person name="Allen A.E."/>
            <person name="Apt K.E."/>
            <person name="Bechner M."/>
            <person name="Brzezinski M.A."/>
            <person name="Chaal B.K."/>
            <person name="Chiovitti A."/>
            <person name="Davis A.K."/>
            <person name="Demarest M.S."/>
            <person name="Detter J.C."/>
            <person name="Glavina T."/>
            <person name="Goodstein D."/>
            <person name="Hadi M.Z."/>
            <person name="Hellsten U."/>
            <person name="Hildebrand M."/>
            <person name="Jenkins B.D."/>
            <person name="Jurka J."/>
            <person name="Kapitonov V.V."/>
            <person name="Kroger N."/>
            <person name="Lau W.W."/>
            <person name="Lane T.W."/>
            <person name="Larimer F.W."/>
            <person name="Lippmeier J.C."/>
            <person name="Lucas S."/>
            <person name="Medina M."/>
            <person name="Montsant A."/>
            <person name="Obornik M."/>
            <person name="Parker M.S."/>
            <person name="Palenik B."/>
            <person name="Pazour G.J."/>
            <person name="Richardson P.M."/>
            <person name="Rynearson T.A."/>
            <person name="Saito M.A."/>
            <person name="Schwartz D.C."/>
            <person name="Thamatrakoln K."/>
            <person name="Valentin K."/>
            <person name="Vardi A."/>
            <person name="Wilkerson F.P."/>
            <person name="Rokhsar D.S."/>
        </authorList>
    </citation>
    <scope>NUCLEOTIDE SEQUENCE [LARGE SCALE GENOMIC DNA]</scope>
    <source>
        <strain evidence="2 3">CCMP1335</strain>
    </source>
</reference>
<dbReference type="RefSeq" id="XP_002290607.1">
    <property type="nucleotide sequence ID" value="XM_002290571.1"/>
</dbReference>
<evidence type="ECO:0000256" key="1">
    <source>
        <dbReference type="SAM" id="MobiDB-lite"/>
    </source>
</evidence>
<organism evidence="2 3">
    <name type="scientific">Thalassiosira pseudonana</name>
    <name type="common">Marine diatom</name>
    <name type="synonym">Cyclotella nana</name>
    <dbReference type="NCBI Taxonomy" id="35128"/>
    <lineage>
        <taxon>Eukaryota</taxon>
        <taxon>Sar</taxon>
        <taxon>Stramenopiles</taxon>
        <taxon>Ochrophyta</taxon>
        <taxon>Bacillariophyta</taxon>
        <taxon>Coscinodiscophyceae</taxon>
        <taxon>Thalassiosirophycidae</taxon>
        <taxon>Thalassiosirales</taxon>
        <taxon>Thalassiosiraceae</taxon>
        <taxon>Thalassiosira</taxon>
    </lineage>
</organism>
<name>B8C2C2_THAPS</name>